<dbReference type="InterPro" id="IPR001293">
    <property type="entry name" value="Znf_TRAF"/>
</dbReference>
<sequence>MFGCKRLLLRERISEHLRVCSASVVHCGMQWNRQLLNKAAKKRFKKIVKGFEPMKNCDFSDQDLDVISALQDQNEIRRAYRTKRSVRQLQRNYFTPVNPLLPLRIFDETEEFLEVDSSDDELRKNELELKKKKSPFDGCYLCKLEPGFQHLHVLGCMSTQNVDETPSAESKNQLMESRPDFYQNYGLFVDRCAHFINAYHPKGFIYDWVREMHTFICGHVVRREEFSNHHLYHAHLQQLLDADACVRCPLWRDGCKFVTAKLKPTKGRIRFNDYLGIFVHEPVPMPLSPGDSKPVATSLLGWKLVLPYLDSASLKCLSATNSHHRHMVQNLCYDQTVVSIDWVRIQKNEQSVWIQAGYKRNFSSVQSSIEWIVVPASELSRHLASCPFNKVHKYEDERINLSEWHGVNFGDPESLKTRNNRLHLLS</sequence>
<keyword evidence="1" id="KW-0479">Metal-binding</keyword>
<dbReference type="WBParaSite" id="ACRNAN_scaffold1632.g24535.t1">
    <property type="protein sequence ID" value="ACRNAN_scaffold1632.g24535.t1"/>
    <property type="gene ID" value="ACRNAN_scaffold1632.g24535"/>
</dbReference>
<dbReference type="AlphaFoldDB" id="A0A914CYG6"/>
<dbReference type="Pfam" id="PF15966">
    <property type="entry name" value="F-box_4"/>
    <property type="match status" value="1"/>
</dbReference>
<keyword evidence="2" id="KW-0863">Zinc-finger</keyword>
<dbReference type="GO" id="GO:0008270">
    <property type="term" value="F:zinc ion binding"/>
    <property type="evidence" value="ECO:0007669"/>
    <property type="project" value="UniProtKB-KW"/>
</dbReference>
<evidence type="ECO:0000313" key="7">
    <source>
        <dbReference type="WBParaSite" id="ACRNAN_scaffold1632.g24535.t1"/>
    </source>
</evidence>
<protein>
    <submittedName>
        <fullName evidence="7">Uncharacterized protein</fullName>
    </submittedName>
</protein>
<dbReference type="GO" id="GO:0061630">
    <property type="term" value="F:ubiquitin protein ligase activity"/>
    <property type="evidence" value="ECO:0007669"/>
    <property type="project" value="InterPro"/>
</dbReference>
<evidence type="ECO:0000256" key="1">
    <source>
        <dbReference type="ARBA" id="ARBA00022723"/>
    </source>
</evidence>
<evidence type="ECO:0000256" key="2">
    <source>
        <dbReference type="ARBA" id="ARBA00022771"/>
    </source>
</evidence>
<evidence type="ECO:0000256" key="3">
    <source>
        <dbReference type="ARBA" id="ARBA00022833"/>
    </source>
</evidence>
<evidence type="ECO:0000259" key="4">
    <source>
        <dbReference type="Pfam" id="PF15965"/>
    </source>
</evidence>
<dbReference type="Proteomes" id="UP000887540">
    <property type="component" value="Unplaced"/>
</dbReference>
<evidence type="ECO:0000313" key="6">
    <source>
        <dbReference type="Proteomes" id="UP000887540"/>
    </source>
</evidence>
<keyword evidence="6" id="KW-1185">Reference proteome</keyword>
<reference evidence="7" key="1">
    <citation type="submission" date="2022-11" db="UniProtKB">
        <authorList>
            <consortium name="WormBaseParasite"/>
        </authorList>
    </citation>
    <scope>IDENTIFICATION</scope>
</reference>
<proteinExistence type="predicted"/>
<feature type="domain" description="TRAF-type" evidence="4">
    <location>
        <begin position="2"/>
        <end position="34"/>
    </location>
</feature>
<keyword evidence="3" id="KW-0862">Zinc</keyword>
<dbReference type="InterPro" id="IPR031890">
    <property type="entry name" value="Fbxo30/Fbxo40"/>
</dbReference>
<name>A0A914CYG6_9BILA</name>
<dbReference type="Pfam" id="PF15965">
    <property type="entry name" value="zf-TRAF_2"/>
    <property type="match status" value="1"/>
</dbReference>
<feature type="domain" description="F-box" evidence="5">
    <location>
        <begin position="305"/>
        <end position="401"/>
    </location>
</feature>
<dbReference type="InterPro" id="IPR001810">
    <property type="entry name" value="F-box_dom"/>
</dbReference>
<accession>A0A914CYG6</accession>
<dbReference type="PANTHER" id="PTHR15933">
    <property type="entry name" value="PROTEIN CBG16327"/>
    <property type="match status" value="1"/>
</dbReference>
<dbReference type="PANTHER" id="PTHR15933:SF20">
    <property type="entry name" value="F-BOX DOMAIN-CONTAINING PROTEIN"/>
    <property type="match status" value="1"/>
</dbReference>
<evidence type="ECO:0000259" key="5">
    <source>
        <dbReference type="Pfam" id="PF15966"/>
    </source>
</evidence>
<organism evidence="6 7">
    <name type="scientific">Acrobeloides nanus</name>
    <dbReference type="NCBI Taxonomy" id="290746"/>
    <lineage>
        <taxon>Eukaryota</taxon>
        <taxon>Metazoa</taxon>
        <taxon>Ecdysozoa</taxon>
        <taxon>Nematoda</taxon>
        <taxon>Chromadorea</taxon>
        <taxon>Rhabditida</taxon>
        <taxon>Tylenchina</taxon>
        <taxon>Cephalobomorpha</taxon>
        <taxon>Cephaloboidea</taxon>
        <taxon>Cephalobidae</taxon>
        <taxon>Acrobeloides</taxon>
    </lineage>
</organism>